<dbReference type="GO" id="GO:0043571">
    <property type="term" value="P:maintenance of CRISPR repeat elements"/>
    <property type="evidence" value="ECO:0007669"/>
    <property type="project" value="InterPro"/>
</dbReference>
<dbReference type="InterPro" id="IPR013422">
    <property type="entry name" value="CRISPR-assoc_prot_Cas5_N"/>
</dbReference>
<dbReference type="NCBIfam" id="TIGR01868">
    <property type="entry name" value="casD_Cas5e"/>
    <property type="match status" value="1"/>
</dbReference>
<protein>
    <submittedName>
        <fullName evidence="2">CRISPR system Cascade subunit CasD</fullName>
    </submittedName>
</protein>
<reference evidence="2 3" key="1">
    <citation type="submission" date="2020-08" db="EMBL/GenBank/DDBJ databases">
        <title>Genomic Encyclopedia of Type Strains, Phase IV (KMG-IV): sequencing the most valuable type-strain genomes for metagenomic binning, comparative biology and taxonomic classification.</title>
        <authorList>
            <person name="Goeker M."/>
        </authorList>
    </citation>
    <scope>NUCLEOTIDE SEQUENCE [LARGE SCALE GENOMIC DNA]</scope>
    <source>
        <strain evidence="2 3">YIM 65646</strain>
    </source>
</reference>
<dbReference type="CDD" id="cd09693">
    <property type="entry name" value="Cas5_I"/>
    <property type="match status" value="1"/>
</dbReference>
<dbReference type="GO" id="GO:0003723">
    <property type="term" value="F:RNA binding"/>
    <property type="evidence" value="ECO:0007669"/>
    <property type="project" value="InterPro"/>
</dbReference>
<dbReference type="RefSeq" id="WP_184792674.1">
    <property type="nucleotide sequence ID" value="NZ_BONT01000089.1"/>
</dbReference>
<dbReference type="Gene3D" id="3.30.70.2660">
    <property type="match status" value="1"/>
</dbReference>
<accession>A0A841G4D9</accession>
<dbReference type="GO" id="GO:0051607">
    <property type="term" value="P:defense response to virus"/>
    <property type="evidence" value="ECO:0007669"/>
    <property type="project" value="UniProtKB-KW"/>
</dbReference>
<evidence type="ECO:0000313" key="2">
    <source>
        <dbReference type="EMBL" id="MBB6039589.1"/>
    </source>
</evidence>
<proteinExistence type="predicted"/>
<dbReference type="EMBL" id="JACHGT010000023">
    <property type="protein sequence ID" value="MBB6039589.1"/>
    <property type="molecule type" value="Genomic_DNA"/>
</dbReference>
<organism evidence="2 3">
    <name type="scientific">Phytomonospora endophytica</name>
    <dbReference type="NCBI Taxonomy" id="714109"/>
    <lineage>
        <taxon>Bacteria</taxon>
        <taxon>Bacillati</taxon>
        <taxon>Actinomycetota</taxon>
        <taxon>Actinomycetes</taxon>
        <taxon>Micromonosporales</taxon>
        <taxon>Micromonosporaceae</taxon>
        <taxon>Phytomonospora</taxon>
    </lineage>
</organism>
<comment type="caution">
    <text evidence="2">The sequence shown here is derived from an EMBL/GenBank/DDBJ whole genome shotgun (WGS) entry which is preliminary data.</text>
</comment>
<gene>
    <name evidence="2" type="ORF">HNR73_007486</name>
</gene>
<dbReference type="NCBIfam" id="TIGR02593">
    <property type="entry name" value="CRISPR_cas5"/>
    <property type="match status" value="1"/>
</dbReference>
<dbReference type="InterPro" id="IPR010147">
    <property type="entry name" value="CRISPR-assoc_prot_CasD"/>
</dbReference>
<keyword evidence="3" id="KW-1185">Reference proteome</keyword>
<name>A0A841G4D9_9ACTN</name>
<sequence length="251" mass="26789">MPGILLRLTGPLQSWGSQSRFHLRDTAAYPTRSGLLGMLAAACGIPRGGDLGELAQLDFTVRVDRPGVRTLDFHTVGGGLPRDWTVPTAEGGRRPEGGATIVTRRHYLADAAFVAAVTGETSVLERVLHALAKPTWQPFLGRRSCPPEQPLSLGAIHDDALAELLRVPIARTAPRGADDVGIDVVGSRPFPQAAVTPARTAIADDPVASTGGERGFRRRDVYVSTLRLPARLCAGIGDLYLDRLATYLDGQ</sequence>
<dbReference type="Proteomes" id="UP000548476">
    <property type="component" value="Unassembled WGS sequence"/>
</dbReference>
<dbReference type="AlphaFoldDB" id="A0A841G4D9"/>
<dbReference type="InterPro" id="IPR021124">
    <property type="entry name" value="CRISPR-assoc_prot_Cas5"/>
</dbReference>
<dbReference type="Pfam" id="PF09704">
    <property type="entry name" value="Cas_Cas5d"/>
    <property type="match status" value="1"/>
</dbReference>
<evidence type="ECO:0000256" key="1">
    <source>
        <dbReference type="ARBA" id="ARBA00023118"/>
    </source>
</evidence>
<keyword evidence="1" id="KW-0051">Antiviral defense</keyword>
<evidence type="ECO:0000313" key="3">
    <source>
        <dbReference type="Proteomes" id="UP000548476"/>
    </source>
</evidence>